<evidence type="ECO:0000256" key="9">
    <source>
        <dbReference type="ARBA" id="ARBA00022857"/>
    </source>
</evidence>
<dbReference type="PANTHER" id="PTHR38011">
    <property type="entry name" value="DIHYDROFOLATE REDUCTASE FAMILY PROTEIN (AFU_ORTHOLOGUE AFUA_8G06820)"/>
    <property type="match status" value="1"/>
</dbReference>
<keyword evidence="7 12" id="KW-0479">Metal-binding</keyword>
<dbReference type="InterPro" id="IPR016193">
    <property type="entry name" value="Cytidine_deaminase-like"/>
</dbReference>
<dbReference type="CDD" id="cd01284">
    <property type="entry name" value="Riboflavin_deaminase-reductase"/>
    <property type="match status" value="1"/>
</dbReference>
<dbReference type="PIRSF" id="PIRSF006769">
    <property type="entry name" value="RibD"/>
    <property type="match status" value="1"/>
</dbReference>
<dbReference type="Gene3D" id="3.40.140.10">
    <property type="entry name" value="Cytidine Deaminase, domain 2"/>
    <property type="match status" value="1"/>
</dbReference>
<dbReference type="SUPFAM" id="SSF53927">
    <property type="entry name" value="Cytidine deaminase-like"/>
    <property type="match status" value="1"/>
</dbReference>
<evidence type="ECO:0000256" key="2">
    <source>
        <dbReference type="ARBA" id="ARBA00004882"/>
    </source>
</evidence>
<dbReference type="GO" id="GO:0009231">
    <property type="term" value="P:riboflavin biosynthetic process"/>
    <property type="evidence" value="ECO:0007669"/>
    <property type="project" value="UniProtKB-UniPathway"/>
</dbReference>
<feature type="binding site" evidence="15">
    <location>
        <position position="105"/>
    </location>
    <ligand>
        <name>Zn(2+)</name>
        <dbReference type="ChEBI" id="CHEBI:29105"/>
        <note>catalytic</note>
    </ligand>
</feature>
<dbReference type="InterPro" id="IPR002734">
    <property type="entry name" value="RibDG_C"/>
</dbReference>
<dbReference type="STRING" id="69960.SAMN05421720_101440"/>
<dbReference type="EMBL" id="FNAP01000001">
    <property type="protein sequence ID" value="SDD75460.1"/>
    <property type="molecule type" value="Genomic_DNA"/>
</dbReference>
<gene>
    <name evidence="17" type="ORF">SAMN05421720_101440</name>
</gene>
<feature type="binding site" evidence="14">
    <location>
        <position position="228"/>
    </location>
    <ligand>
        <name>substrate</name>
    </ligand>
</feature>
<feature type="binding site" evidence="14">
    <location>
        <begin position="319"/>
        <end position="325"/>
    </location>
    <ligand>
        <name>NADP(+)</name>
        <dbReference type="ChEBI" id="CHEBI:58349"/>
    </ligand>
</feature>
<evidence type="ECO:0000256" key="7">
    <source>
        <dbReference type="ARBA" id="ARBA00022723"/>
    </source>
</evidence>
<dbReference type="Pfam" id="PF00383">
    <property type="entry name" value="dCMP_cyt_deam_1"/>
    <property type="match status" value="1"/>
</dbReference>
<feature type="binding site" evidence="14">
    <location>
        <position position="217"/>
    </location>
    <ligand>
        <name>NADP(+)</name>
        <dbReference type="ChEBI" id="CHEBI:58349"/>
    </ligand>
</feature>
<dbReference type="GO" id="GO:0008270">
    <property type="term" value="F:zinc ion binding"/>
    <property type="evidence" value="ECO:0007669"/>
    <property type="project" value="InterPro"/>
</dbReference>
<dbReference type="Gene3D" id="3.40.430.10">
    <property type="entry name" value="Dihydrofolate Reductase, subunit A"/>
    <property type="match status" value="1"/>
</dbReference>
<comment type="catalytic activity">
    <reaction evidence="12">
        <text>2,5-diamino-6-hydroxy-4-(5-phosphoribosylamino)-pyrimidine + H2O + H(+) = 5-amino-6-(5-phospho-D-ribosylamino)uracil + NH4(+)</text>
        <dbReference type="Rhea" id="RHEA:21868"/>
        <dbReference type="ChEBI" id="CHEBI:15377"/>
        <dbReference type="ChEBI" id="CHEBI:15378"/>
        <dbReference type="ChEBI" id="CHEBI:28938"/>
        <dbReference type="ChEBI" id="CHEBI:58453"/>
        <dbReference type="ChEBI" id="CHEBI:58614"/>
        <dbReference type="EC" id="3.5.4.26"/>
    </reaction>
</comment>
<dbReference type="EC" id="1.1.1.193" evidence="12"/>
<organism evidence="17 18">
    <name type="scientific">Rhodospira trueperi</name>
    <dbReference type="NCBI Taxonomy" id="69960"/>
    <lineage>
        <taxon>Bacteria</taxon>
        <taxon>Pseudomonadati</taxon>
        <taxon>Pseudomonadota</taxon>
        <taxon>Alphaproteobacteria</taxon>
        <taxon>Rhodospirillales</taxon>
        <taxon>Rhodospirillaceae</taxon>
        <taxon>Rhodospira</taxon>
    </lineage>
</organism>
<dbReference type="SUPFAM" id="SSF53597">
    <property type="entry name" value="Dihydrofolate reductase-like"/>
    <property type="match status" value="1"/>
</dbReference>
<dbReference type="InterPro" id="IPR011549">
    <property type="entry name" value="RibD_C"/>
</dbReference>
<comment type="similarity">
    <text evidence="4 12">In the N-terminal section; belongs to the cytidine and deoxycytidylate deaminase family.</text>
</comment>
<keyword evidence="11" id="KW-0511">Multifunctional enzyme</keyword>
<feature type="binding site" evidence="14">
    <location>
        <position position="221"/>
    </location>
    <ligand>
        <name>NADP(+)</name>
        <dbReference type="ChEBI" id="CHEBI:58349"/>
    </ligand>
</feature>
<keyword evidence="18" id="KW-1185">Reference proteome</keyword>
<feature type="binding site" evidence="14">
    <location>
        <position position="189"/>
    </location>
    <ligand>
        <name>substrate</name>
    </ligand>
</feature>
<feature type="binding site" evidence="15">
    <location>
        <position position="96"/>
    </location>
    <ligand>
        <name>Zn(2+)</name>
        <dbReference type="ChEBI" id="CHEBI:29105"/>
        <note>catalytic</note>
    </ligand>
</feature>
<feature type="binding site" evidence="14">
    <location>
        <position position="191"/>
    </location>
    <ligand>
        <name>NADP(+)</name>
        <dbReference type="ChEBI" id="CHEBI:58349"/>
    </ligand>
</feature>
<evidence type="ECO:0000256" key="11">
    <source>
        <dbReference type="ARBA" id="ARBA00023268"/>
    </source>
</evidence>
<feature type="binding site" evidence="14">
    <location>
        <position position="244"/>
    </location>
    <ligand>
        <name>NADP(+)</name>
        <dbReference type="ChEBI" id="CHEBI:58349"/>
    </ligand>
</feature>
<feature type="binding site" evidence="14">
    <location>
        <position position="317"/>
    </location>
    <ligand>
        <name>substrate</name>
    </ligand>
</feature>
<proteinExistence type="inferred from homology"/>
<dbReference type="Proteomes" id="UP000199412">
    <property type="component" value="Unassembled WGS sequence"/>
</dbReference>
<comment type="catalytic activity">
    <reaction evidence="12">
        <text>5-amino-6-(5-phospho-D-ribitylamino)uracil + NADP(+) = 5-amino-6-(5-phospho-D-ribosylamino)uracil + NADPH + H(+)</text>
        <dbReference type="Rhea" id="RHEA:17845"/>
        <dbReference type="ChEBI" id="CHEBI:15378"/>
        <dbReference type="ChEBI" id="CHEBI:57783"/>
        <dbReference type="ChEBI" id="CHEBI:58349"/>
        <dbReference type="ChEBI" id="CHEBI:58421"/>
        <dbReference type="ChEBI" id="CHEBI:58453"/>
        <dbReference type="EC" id="1.1.1.193"/>
    </reaction>
</comment>
<feature type="binding site" evidence="14">
    <location>
        <position position="175"/>
    </location>
    <ligand>
        <name>NADP(+)</name>
        <dbReference type="ChEBI" id="CHEBI:58349"/>
    </ligand>
</feature>
<evidence type="ECO:0000256" key="1">
    <source>
        <dbReference type="ARBA" id="ARBA00002151"/>
    </source>
</evidence>
<dbReference type="NCBIfam" id="TIGR00326">
    <property type="entry name" value="eubact_ribD"/>
    <property type="match status" value="1"/>
</dbReference>
<feature type="binding site" evidence="14">
    <location>
        <position position="205"/>
    </location>
    <ligand>
        <name>substrate</name>
    </ligand>
</feature>
<dbReference type="AlphaFoldDB" id="A0A1G6XBA5"/>
<evidence type="ECO:0000313" key="18">
    <source>
        <dbReference type="Proteomes" id="UP000199412"/>
    </source>
</evidence>
<evidence type="ECO:0000256" key="12">
    <source>
        <dbReference type="PIRNR" id="PIRNR006769"/>
    </source>
</evidence>
<sequence>MAHSVAMSPEPTGQGDAVRLTQDGHDHMTAALVLAARGLGRTWPNPAVGCVITRDGVVVGRGWTQPGGRPHAEVEALRRAGSAAYGATAYVTLEPCSHHGQTPPCADALAAAGVARVVAALEDPDPRVSGRGVARLRKAGVAVQVGLGAEEATELNAGFFSRVRSGQPLVTVKAAASLDGRIATASGDSRWITGVRARMLGHRLRAEHDAIAIGIGTALADDPLLDCRIPGLEGRSPVRVVFDSQARLPPDGRLARSADRVPLWVLCTDAADQARRDRLESGGVRVLPVAGTADGRVDVRAALRALGGQGLTRLLVEGGGRLIGALLAADAVDRLAWFSAPLLIGDRGRPAVAGFGLDRLADCPDFAPLDRRVLGSDLMTLARRMPR</sequence>
<comment type="function">
    <text evidence="1 12">Converts 2,5-diamino-6-(ribosylamino)-4(3h)-pyrimidinone 5'-phosphate into 5-amino-6-(ribosylamino)-2,4(1h,3h)-pyrimidinedione 5'-phosphate.</text>
</comment>
<evidence type="ECO:0000256" key="4">
    <source>
        <dbReference type="ARBA" id="ARBA00005259"/>
    </source>
</evidence>
<keyword evidence="9 12" id="KW-0521">NADP</keyword>
<dbReference type="GO" id="GO:0008703">
    <property type="term" value="F:5-amino-6-(5-phosphoribosylamino)uracil reductase activity"/>
    <property type="evidence" value="ECO:0007669"/>
    <property type="project" value="UniProtKB-EC"/>
</dbReference>
<dbReference type="PROSITE" id="PS00903">
    <property type="entry name" value="CYT_DCMP_DEAMINASES_1"/>
    <property type="match status" value="1"/>
</dbReference>
<dbReference type="InterPro" id="IPR050765">
    <property type="entry name" value="Riboflavin_Biosynth_HTPR"/>
</dbReference>
<feature type="active site" description="Proton donor" evidence="13">
    <location>
        <position position="73"/>
    </location>
</feature>
<comment type="cofactor">
    <cofactor evidence="12 15">
        <name>Zn(2+)</name>
        <dbReference type="ChEBI" id="CHEBI:29105"/>
    </cofactor>
    <text evidence="12 15">Binds 1 zinc ion.</text>
</comment>
<evidence type="ECO:0000256" key="3">
    <source>
        <dbReference type="ARBA" id="ARBA00004910"/>
    </source>
</evidence>
<reference evidence="17 18" key="1">
    <citation type="submission" date="2016-10" db="EMBL/GenBank/DDBJ databases">
        <authorList>
            <person name="de Groot N.N."/>
        </authorList>
    </citation>
    <scope>NUCLEOTIDE SEQUENCE [LARGE SCALE GENOMIC DNA]</scope>
    <source>
        <strain evidence="17 18">ATCC 700224</strain>
    </source>
</reference>
<evidence type="ECO:0000256" key="10">
    <source>
        <dbReference type="ARBA" id="ARBA00023002"/>
    </source>
</evidence>
<dbReference type="GO" id="GO:0050661">
    <property type="term" value="F:NADP binding"/>
    <property type="evidence" value="ECO:0007669"/>
    <property type="project" value="InterPro"/>
</dbReference>
<dbReference type="InterPro" id="IPR016192">
    <property type="entry name" value="APOBEC/CMP_deaminase_Zn-bd"/>
</dbReference>
<keyword evidence="10 12" id="KW-0560">Oxidoreductase</keyword>
<keyword evidence="6 12" id="KW-0686">Riboflavin biosynthesis</keyword>
<keyword evidence="8 12" id="KW-0862">Zinc</keyword>
<dbReference type="GO" id="GO:0008835">
    <property type="term" value="F:diaminohydroxyphosphoribosylaminopyrimidine deaminase activity"/>
    <property type="evidence" value="ECO:0007669"/>
    <property type="project" value="UniProtKB-EC"/>
</dbReference>
<dbReference type="UniPathway" id="UPA00275">
    <property type="reaction ID" value="UER00401"/>
</dbReference>
<evidence type="ECO:0000259" key="16">
    <source>
        <dbReference type="PROSITE" id="PS51747"/>
    </source>
</evidence>
<evidence type="ECO:0000256" key="13">
    <source>
        <dbReference type="PIRSR" id="PIRSR006769-1"/>
    </source>
</evidence>
<dbReference type="PROSITE" id="PS51747">
    <property type="entry name" value="CYT_DCMP_DEAMINASES_2"/>
    <property type="match status" value="1"/>
</dbReference>
<comment type="pathway">
    <text evidence="3 12">Cofactor biosynthesis; riboflavin biosynthesis; 5-amino-6-(D-ribitylamino)uracil from GTP: step 3/4.</text>
</comment>
<dbReference type="InterPro" id="IPR004794">
    <property type="entry name" value="Eubact_RibD"/>
</dbReference>
<accession>A0A1G6XBA5</accession>
<evidence type="ECO:0000256" key="8">
    <source>
        <dbReference type="ARBA" id="ARBA00022833"/>
    </source>
</evidence>
<evidence type="ECO:0000256" key="14">
    <source>
        <dbReference type="PIRSR" id="PIRSR006769-2"/>
    </source>
</evidence>
<comment type="similarity">
    <text evidence="5 12">In the C-terminal section; belongs to the HTP reductase family.</text>
</comment>
<name>A0A1G6XBA5_9PROT</name>
<comment type="pathway">
    <text evidence="2 12">Cofactor biosynthesis; riboflavin biosynthesis; 5-amino-6-(D-ribitylamino)uracil from GTP: step 2/4.</text>
</comment>
<evidence type="ECO:0000256" key="5">
    <source>
        <dbReference type="ARBA" id="ARBA00007417"/>
    </source>
</evidence>
<feature type="binding site" evidence="15">
    <location>
        <position position="71"/>
    </location>
    <ligand>
        <name>Zn(2+)</name>
        <dbReference type="ChEBI" id="CHEBI:29105"/>
        <note>catalytic</note>
    </ligand>
</feature>
<dbReference type="PANTHER" id="PTHR38011:SF7">
    <property type="entry name" value="2,5-DIAMINO-6-RIBOSYLAMINO-4(3H)-PYRIMIDINONE 5'-PHOSPHATE REDUCTASE"/>
    <property type="match status" value="1"/>
</dbReference>
<evidence type="ECO:0000256" key="15">
    <source>
        <dbReference type="PIRSR" id="PIRSR006769-3"/>
    </source>
</evidence>
<evidence type="ECO:0000256" key="6">
    <source>
        <dbReference type="ARBA" id="ARBA00022619"/>
    </source>
</evidence>
<evidence type="ECO:0000313" key="17">
    <source>
        <dbReference type="EMBL" id="SDD75460.1"/>
    </source>
</evidence>
<protein>
    <recommendedName>
        <fullName evidence="12">Riboflavin biosynthesis protein RibD</fullName>
    </recommendedName>
    <domain>
        <recommendedName>
            <fullName evidence="12">Diaminohydroxyphosphoribosylaminopyrimidine deaminase</fullName>
            <shortName evidence="12">DRAP deaminase</shortName>
            <ecNumber evidence="12">3.5.4.26</ecNumber>
        </recommendedName>
        <alternativeName>
            <fullName evidence="12">Riboflavin-specific deaminase</fullName>
        </alternativeName>
    </domain>
    <domain>
        <recommendedName>
            <fullName evidence="12">5-amino-6-(5-phosphoribosylamino)uracil reductase</fullName>
            <ecNumber evidence="12">1.1.1.193</ecNumber>
        </recommendedName>
        <alternativeName>
            <fullName evidence="12">HTP reductase</fullName>
        </alternativeName>
    </domain>
</protein>
<dbReference type="NCBIfam" id="TIGR00227">
    <property type="entry name" value="ribD_Cterm"/>
    <property type="match status" value="1"/>
</dbReference>
<keyword evidence="12" id="KW-0378">Hydrolase</keyword>
<dbReference type="InterPro" id="IPR002125">
    <property type="entry name" value="CMP_dCMP_dom"/>
</dbReference>
<feature type="binding site" evidence="14">
    <location>
        <position position="225"/>
    </location>
    <ligand>
        <name>substrate</name>
    </ligand>
</feature>
<dbReference type="Pfam" id="PF01872">
    <property type="entry name" value="RibD_C"/>
    <property type="match status" value="1"/>
</dbReference>
<feature type="domain" description="CMP/dCMP-type deaminase" evidence="16">
    <location>
        <begin position="22"/>
        <end position="144"/>
    </location>
</feature>
<dbReference type="InterPro" id="IPR024072">
    <property type="entry name" value="DHFR-like_dom_sf"/>
</dbReference>
<dbReference type="EC" id="3.5.4.26" evidence="12"/>